<dbReference type="AlphaFoldDB" id="A0A078KSW9"/>
<evidence type="ECO:0000256" key="8">
    <source>
        <dbReference type="SAM" id="Phobius"/>
    </source>
</evidence>
<feature type="transmembrane region" description="Helical" evidence="8">
    <location>
        <begin position="297"/>
        <end position="315"/>
    </location>
</feature>
<feature type="transmembrane region" description="Helical" evidence="8">
    <location>
        <begin position="170"/>
        <end position="198"/>
    </location>
</feature>
<dbReference type="OrthoDB" id="9775035at2"/>
<feature type="transmembrane region" description="Helical" evidence="8">
    <location>
        <begin position="396"/>
        <end position="416"/>
    </location>
</feature>
<feature type="transmembrane region" description="Helical" evidence="8">
    <location>
        <begin position="262"/>
        <end position="285"/>
    </location>
</feature>
<dbReference type="Pfam" id="PF02366">
    <property type="entry name" value="PMT"/>
    <property type="match status" value="1"/>
</dbReference>
<name>A0A078KSW9_9GAMM</name>
<dbReference type="PANTHER" id="PTHR33908">
    <property type="entry name" value="MANNOSYLTRANSFERASE YKCB-RELATED"/>
    <property type="match status" value="1"/>
</dbReference>
<evidence type="ECO:0000259" key="9">
    <source>
        <dbReference type="Pfam" id="PF02366"/>
    </source>
</evidence>
<feature type="transmembrane region" description="Helical" evidence="8">
    <location>
        <begin position="210"/>
        <end position="232"/>
    </location>
</feature>
<dbReference type="GO" id="GO:0016763">
    <property type="term" value="F:pentosyltransferase activity"/>
    <property type="evidence" value="ECO:0007669"/>
    <property type="project" value="TreeGrafter"/>
</dbReference>
<keyword evidence="5 8" id="KW-0812">Transmembrane</keyword>
<keyword evidence="7 8" id="KW-0472">Membrane</keyword>
<dbReference type="GO" id="GO:0009103">
    <property type="term" value="P:lipopolysaccharide biosynthetic process"/>
    <property type="evidence" value="ECO:0007669"/>
    <property type="project" value="UniProtKB-ARBA"/>
</dbReference>
<evidence type="ECO:0000256" key="6">
    <source>
        <dbReference type="ARBA" id="ARBA00022989"/>
    </source>
</evidence>
<dbReference type="EMBL" id="CCSB01000001">
    <property type="protein sequence ID" value="CDZ76047.1"/>
    <property type="molecule type" value="Genomic_DNA"/>
</dbReference>
<evidence type="ECO:0000256" key="3">
    <source>
        <dbReference type="ARBA" id="ARBA00022676"/>
    </source>
</evidence>
<keyword evidence="11" id="KW-1185">Reference proteome</keyword>
<proteinExistence type="predicted"/>
<gene>
    <name evidence="10" type="primary">arnT_1</name>
    <name evidence="10" type="ORF">BN59_00311</name>
</gene>
<evidence type="ECO:0000256" key="1">
    <source>
        <dbReference type="ARBA" id="ARBA00004651"/>
    </source>
</evidence>
<feature type="transmembrane region" description="Helical" evidence="8">
    <location>
        <begin position="321"/>
        <end position="338"/>
    </location>
</feature>
<dbReference type="GO" id="GO:0000030">
    <property type="term" value="F:mannosyltransferase activity"/>
    <property type="evidence" value="ECO:0007669"/>
    <property type="project" value="InterPro"/>
</dbReference>
<dbReference type="InterPro" id="IPR003342">
    <property type="entry name" value="ArnT-like_N"/>
</dbReference>
<keyword evidence="3" id="KW-0328">Glycosyltransferase</keyword>
<dbReference type="GO" id="GO:0005886">
    <property type="term" value="C:plasma membrane"/>
    <property type="evidence" value="ECO:0007669"/>
    <property type="project" value="UniProtKB-SubCell"/>
</dbReference>
<keyword evidence="2" id="KW-1003">Cell membrane</keyword>
<evidence type="ECO:0000313" key="11">
    <source>
        <dbReference type="Proteomes" id="UP000044071"/>
    </source>
</evidence>
<dbReference type="GO" id="GO:0006493">
    <property type="term" value="P:protein O-linked glycosylation"/>
    <property type="evidence" value="ECO:0007669"/>
    <property type="project" value="InterPro"/>
</dbReference>
<comment type="subcellular location">
    <subcellularLocation>
        <location evidence="1">Cell membrane</location>
        <topology evidence="1">Multi-pass membrane protein</topology>
    </subcellularLocation>
</comment>
<feature type="transmembrane region" description="Helical" evidence="8">
    <location>
        <begin position="91"/>
        <end position="108"/>
    </location>
</feature>
<evidence type="ECO:0000256" key="7">
    <source>
        <dbReference type="ARBA" id="ARBA00023136"/>
    </source>
</evidence>
<keyword evidence="6 8" id="KW-1133">Transmembrane helix</keyword>
<evidence type="ECO:0000256" key="5">
    <source>
        <dbReference type="ARBA" id="ARBA00022692"/>
    </source>
</evidence>
<evidence type="ECO:0000256" key="4">
    <source>
        <dbReference type="ARBA" id="ARBA00022679"/>
    </source>
</evidence>
<organism evidence="10 11">
    <name type="scientific">Legionella massiliensis</name>
    <dbReference type="NCBI Taxonomy" id="1034943"/>
    <lineage>
        <taxon>Bacteria</taxon>
        <taxon>Pseudomonadati</taxon>
        <taxon>Pseudomonadota</taxon>
        <taxon>Gammaproteobacteria</taxon>
        <taxon>Legionellales</taxon>
        <taxon>Legionellaceae</taxon>
        <taxon>Legionella</taxon>
    </lineage>
</organism>
<reference evidence="10 11" key="1">
    <citation type="submission" date="2014-06" db="EMBL/GenBank/DDBJ databases">
        <authorList>
            <person name="Urmite Genomes Urmite Genomes"/>
        </authorList>
    </citation>
    <scope>NUCLEOTIDE SEQUENCE [LARGE SCALE GENOMIC DNA]</scope>
</reference>
<feature type="domain" description="ArnT-like N-terminal" evidence="9">
    <location>
        <begin position="38"/>
        <end position="198"/>
    </location>
</feature>
<evidence type="ECO:0000313" key="10">
    <source>
        <dbReference type="EMBL" id="CDZ76047.1"/>
    </source>
</evidence>
<feature type="transmembrane region" description="Helical" evidence="8">
    <location>
        <begin position="423"/>
        <end position="444"/>
    </location>
</feature>
<keyword evidence="4 10" id="KW-0808">Transferase</keyword>
<accession>A0A078KSW9</accession>
<dbReference type="STRING" id="1034943.BN59_00311"/>
<dbReference type="InterPro" id="IPR050297">
    <property type="entry name" value="LipidA_mod_glycosyltrf_83"/>
</dbReference>
<feature type="transmembrane region" description="Helical" evidence="8">
    <location>
        <begin position="358"/>
        <end position="376"/>
    </location>
</feature>
<sequence length="575" mass="64624">MSKAKVFSLLLAWLIALGGIFANLGKLPLIDPDEGRNAEIAREMREAHSYIVPLYNGLPRLDKPAFYFDTVALSFNFFGENETAARLPSAIFGLFTLILVCLFCIHVYDLTVATLAVLILGTTPLFIIFSRTTILDMELTFFVTATLFAGYIAIEHLLKNNQTRVKIWTLLTVVSAAFATLVKGPVGFILPVIGLFAYLRSSKMKGGKYFLSPLNMFVFFTIVSIWFFSVLWHRPDFAYYGLFTETFERFFSTGKMHRAGSIYYYIPVLLAVFFPWSLLLTEMGIHGWRERSKALRADRLLTVFAIIVVLFFSVSKSKLPGYILPAIIALGILMARAFSIALKNPHAIAKQAIQRSTMLLVFVCGLAAIALATYHFDVFNLQQLIHLQEKISAQLQLLSPSMLVVLPIICLAGIGARLSRNTLAMLTVFTLTPILLGIVGTPGIKEYAEQISSRRLAEKIHTLMPEGGKVVCYKCMPTGLPFYLRQNVVVISTDGSELTGNYIRFFLEETPQWPAQIVHFNSAFQWFSLEKAPLFLLIHKQYKPGKIFAMMNNVDLQRITPRWLGGLHPPLEQQS</sequence>
<dbReference type="eggNOG" id="COG1807">
    <property type="taxonomic scope" value="Bacteria"/>
</dbReference>
<evidence type="ECO:0000256" key="2">
    <source>
        <dbReference type="ARBA" id="ARBA00022475"/>
    </source>
</evidence>
<dbReference type="Proteomes" id="UP000044071">
    <property type="component" value="Unassembled WGS sequence"/>
</dbReference>
<dbReference type="PANTHER" id="PTHR33908:SF3">
    <property type="entry name" value="UNDECAPRENYL PHOSPHATE-ALPHA-4-AMINO-4-DEOXY-L-ARABINOSE ARABINOSYL TRANSFERASE"/>
    <property type="match status" value="1"/>
</dbReference>
<protein>
    <submittedName>
        <fullName evidence="10">Undecaprenyl phosphate-alpha-4-amino-4-deoxy-L-arabinose arabinosyl transferase</fullName>
    </submittedName>
</protein>
<feature type="transmembrane region" description="Helical" evidence="8">
    <location>
        <begin position="114"/>
        <end position="132"/>
    </location>
</feature>
<dbReference type="GO" id="GO:0010041">
    <property type="term" value="P:response to iron(III) ion"/>
    <property type="evidence" value="ECO:0007669"/>
    <property type="project" value="TreeGrafter"/>
</dbReference>
<dbReference type="RefSeq" id="WP_052403071.1">
    <property type="nucleotide sequence ID" value="NZ_CCVW01000001.1"/>
</dbReference>